<proteinExistence type="predicted"/>
<keyword evidence="2" id="KW-0472">Membrane</keyword>
<sequence length="382" mass="40343">MTANSGAAGRGARADEVNEYVAEVRAALADLAPAEQEALLEDLPGHLVEVAAEDPTPLRTRLGPPEAYAAELRTAAAEGAVDDGGDPRQRLREGLRRLRERSSRLDARVGPLLGYPRVSEFGRLLVPAWWLLRGYLAAMIVVNLLDQRGELGLLPRLGGSTLAGWVILAVFVAGSVWLGRRTPQLREWPRRTVFVGSAFVALIGLVHVAGLDSDRRHQAPPVHHAGGGNHDPLREVVDVYALDSEGRLLTEVTLLDQHGNPINLGWDHCRSVTDPTTGARTDSEPRVTYRPDGSAIFTYPLCPAQLPWWLDPQGAPAAVPTPTPTPTSGPAPSSNPSVEPSASPTSTPSPDSSASPDLESAPAATVSPTPTPSAAPTATAGG</sequence>
<organism evidence="3 4">
    <name type="scientific">Natronosporangium hydrolyticum</name>
    <dbReference type="NCBI Taxonomy" id="2811111"/>
    <lineage>
        <taxon>Bacteria</taxon>
        <taxon>Bacillati</taxon>
        <taxon>Actinomycetota</taxon>
        <taxon>Actinomycetes</taxon>
        <taxon>Micromonosporales</taxon>
        <taxon>Micromonosporaceae</taxon>
        <taxon>Natronosporangium</taxon>
    </lineage>
</organism>
<dbReference type="EMBL" id="CP070499">
    <property type="protein sequence ID" value="QSB14267.1"/>
    <property type="molecule type" value="Genomic_DNA"/>
</dbReference>
<evidence type="ECO:0000313" key="4">
    <source>
        <dbReference type="Proteomes" id="UP000662857"/>
    </source>
</evidence>
<dbReference type="RefSeq" id="WP_239676391.1">
    <property type="nucleotide sequence ID" value="NZ_CP070499.1"/>
</dbReference>
<dbReference type="Proteomes" id="UP000662857">
    <property type="component" value="Chromosome"/>
</dbReference>
<reference evidence="3" key="1">
    <citation type="submission" date="2021-02" db="EMBL/GenBank/DDBJ databases">
        <title>Natrosporangium hydrolyticum gen. nov., sp. nov, a haloalkaliphilic actinobacterium from a soda solonchak soil.</title>
        <authorList>
            <person name="Sorokin D.Y."/>
            <person name="Khijniak T.V."/>
            <person name="Zakharycheva A.P."/>
            <person name="Boueva O.V."/>
            <person name="Ariskina E.V."/>
            <person name="Hahnke R.L."/>
            <person name="Bunk B."/>
            <person name="Sproer C."/>
            <person name="Schumann P."/>
            <person name="Evtushenko L.I."/>
            <person name="Kublanov I.V."/>
        </authorList>
    </citation>
    <scope>NUCLEOTIDE SEQUENCE</scope>
    <source>
        <strain evidence="3">DSM 106523</strain>
    </source>
</reference>
<evidence type="ECO:0000256" key="2">
    <source>
        <dbReference type="SAM" id="Phobius"/>
    </source>
</evidence>
<feature type="transmembrane region" description="Helical" evidence="2">
    <location>
        <begin position="162"/>
        <end position="180"/>
    </location>
</feature>
<keyword evidence="2" id="KW-0812">Transmembrane</keyword>
<protein>
    <submittedName>
        <fullName evidence="3">Uncharacterized protein</fullName>
    </submittedName>
</protein>
<feature type="transmembrane region" description="Helical" evidence="2">
    <location>
        <begin position="124"/>
        <end position="142"/>
    </location>
</feature>
<feature type="transmembrane region" description="Helical" evidence="2">
    <location>
        <begin position="192"/>
        <end position="211"/>
    </location>
</feature>
<name>A0A895Y954_9ACTN</name>
<dbReference type="KEGG" id="nhy:JQS43_22595"/>
<feature type="compositionally biased region" description="Pro residues" evidence="1">
    <location>
        <begin position="319"/>
        <end position="329"/>
    </location>
</feature>
<accession>A0A895Y954</accession>
<feature type="region of interest" description="Disordered" evidence="1">
    <location>
        <begin position="313"/>
        <end position="382"/>
    </location>
</feature>
<dbReference type="AlphaFoldDB" id="A0A895Y954"/>
<keyword evidence="2" id="KW-1133">Transmembrane helix</keyword>
<gene>
    <name evidence="3" type="ORF">JQS43_22595</name>
</gene>
<feature type="compositionally biased region" description="Low complexity" evidence="1">
    <location>
        <begin position="330"/>
        <end position="382"/>
    </location>
</feature>
<evidence type="ECO:0000313" key="3">
    <source>
        <dbReference type="EMBL" id="QSB14267.1"/>
    </source>
</evidence>
<evidence type="ECO:0000256" key="1">
    <source>
        <dbReference type="SAM" id="MobiDB-lite"/>
    </source>
</evidence>
<keyword evidence="4" id="KW-1185">Reference proteome</keyword>